<evidence type="ECO:0000313" key="2">
    <source>
        <dbReference type="Proteomes" id="UP000031668"/>
    </source>
</evidence>
<dbReference type="Proteomes" id="UP000031668">
    <property type="component" value="Unassembled WGS sequence"/>
</dbReference>
<evidence type="ECO:0000313" key="1">
    <source>
        <dbReference type="EMBL" id="KII65344.1"/>
    </source>
</evidence>
<name>A0A0C2IJ15_THEKT</name>
<proteinExistence type="predicted"/>
<reference evidence="1 2" key="1">
    <citation type="journal article" date="2014" name="Genome Biol. Evol.">
        <title>The genome of the myxosporean Thelohanellus kitauei shows adaptations to nutrient acquisition within its fish host.</title>
        <authorList>
            <person name="Yang Y."/>
            <person name="Xiong J."/>
            <person name="Zhou Z."/>
            <person name="Huo F."/>
            <person name="Miao W."/>
            <person name="Ran C."/>
            <person name="Liu Y."/>
            <person name="Zhang J."/>
            <person name="Feng J."/>
            <person name="Wang M."/>
            <person name="Wang M."/>
            <person name="Wang L."/>
            <person name="Yao B."/>
        </authorList>
    </citation>
    <scope>NUCLEOTIDE SEQUENCE [LARGE SCALE GENOMIC DNA]</scope>
    <source>
        <strain evidence="1">Wuqing</strain>
    </source>
</reference>
<dbReference type="EMBL" id="JWZT01003910">
    <property type="protein sequence ID" value="KII65344.1"/>
    <property type="molecule type" value="Genomic_DNA"/>
</dbReference>
<accession>A0A0C2IJ15</accession>
<keyword evidence="2" id="KW-1185">Reference proteome</keyword>
<sequence>MNVIFKQILEKHLKPKIDKIFEDQGFDSSASFLQNMISVKVILHGKVLEILGLDPEISNYIVSEVKDKVSQNSINFDLNVHRGWQKSDPRYEPYSQNFE</sequence>
<comment type="caution">
    <text evidence="1">The sequence shown here is derived from an EMBL/GenBank/DDBJ whole genome shotgun (WGS) entry which is preliminary data.</text>
</comment>
<protein>
    <submittedName>
        <fullName evidence="1">Uncharacterized protein</fullName>
    </submittedName>
</protein>
<organism evidence="1 2">
    <name type="scientific">Thelohanellus kitauei</name>
    <name type="common">Myxosporean</name>
    <dbReference type="NCBI Taxonomy" id="669202"/>
    <lineage>
        <taxon>Eukaryota</taxon>
        <taxon>Metazoa</taxon>
        <taxon>Cnidaria</taxon>
        <taxon>Myxozoa</taxon>
        <taxon>Myxosporea</taxon>
        <taxon>Bivalvulida</taxon>
        <taxon>Platysporina</taxon>
        <taxon>Myxobolidae</taxon>
        <taxon>Thelohanellus</taxon>
    </lineage>
</organism>
<dbReference type="AlphaFoldDB" id="A0A0C2IJ15"/>
<gene>
    <name evidence="1" type="ORF">RF11_02764</name>
</gene>